<evidence type="ECO:0000313" key="7">
    <source>
        <dbReference type="Proteomes" id="UP000193922"/>
    </source>
</evidence>
<dbReference type="SMART" id="SM00178">
    <property type="entry name" value="SAR"/>
    <property type="match status" value="1"/>
</dbReference>
<dbReference type="InterPro" id="IPR006689">
    <property type="entry name" value="Small_GTPase_ARF/SAR"/>
</dbReference>
<dbReference type="Gene3D" id="3.40.50.300">
    <property type="entry name" value="P-loop containing nucleotide triphosphate hydrolases"/>
    <property type="match status" value="1"/>
</dbReference>
<feature type="binding site" evidence="4">
    <location>
        <position position="55"/>
    </location>
    <ligand>
        <name>Mg(2+)</name>
        <dbReference type="ChEBI" id="CHEBI:18420"/>
    </ligand>
</feature>
<reference evidence="6 7" key="1">
    <citation type="submission" date="2016-07" db="EMBL/GenBank/DDBJ databases">
        <title>Pervasive Adenine N6-methylation of Active Genes in Fungi.</title>
        <authorList>
            <consortium name="DOE Joint Genome Institute"/>
            <person name="Mondo S.J."/>
            <person name="Dannebaum R.O."/>
            <person name="Kuo R.C."/>
            <person name="Labutti K."/>
            <person name="Haridas S."/>
            <person name="Kuo A."/>
            <person name="Salamov A."/>
            <person name="Ahrendt S.R."/>
            <person name="Lipzen A."/>
            <person name="Sullivan W."/>
            <person name="Andreopoulos W.B."/>
            <person name="Clum A."/>
            <person name="Lindquist E."/>
            <person name="Daum C."/>
            <person name="Ramamoorthy G.K."/>
            <person name="Gryganskyi A."/>
            <person name="Culley D."/>
            <person name="Magnuson J.K."/>
            <person name="James T.Y."/>
            <person name="O'Malley M.A."/>
            <person name="Stajich J.E."/>
            <person name="Spatafora J.W."/>
            <person name="Visel A."/>
            <person name="Grigoriev I.V."/>
        </authorList>
    </citation>
    <scope>NUCLEOTIDE SEQUENCE [LARGE SCALE GENOMIC DNA]</scope>
    <source>
        <strain evidence="6 7">ATCC 12442</strain>
    </source>
</reference>
<dbReference type="SUPFAM" id="SSF52540">
    <property type="entry name" value="P-loop containing nucleoside triphosphate hydrolases"/>
    <property type="match status" value="1"/>
</dbReference>
<keyword evidence="7" id="KW-1185">Reference proteome</keyword>
<dbReference type="GO" id="GO:0005794">
    <property type="term" value="C:Golgi apparatus"/>
    <property type="evidence" value="ECO:0007669"/>
    <property type="project" value="TreeGrafter"/>
</dbReference>
<name>A0A1Y1WN17_9FUNG</name>
<comment type="similarity">
    <text evidence="5">Belongs to the small GTPase superfamily. Arf family.</text>
</comment>
<feature type="binding site" evidence="4">
    <location>
        <position position="31"/>
    </location>
    <ligand>
        <name>Mg(2+)</name>
        <dbReference type="ChEBI" id="CHEBI:18420"/>
    </ligand>
</feature>
<comment type="caution">
    <text evidence="6">The sequence shown here is derived from an EMBL/GenBank/DDBJ whole genome shotgun (WGS) entry which is preliminary data.</text>
</comment>
<dbReference type="PRINTS" id="PR00328">
    <property type="entry name" value="SAR1GTPBP"/>
</dbReference>
<evidence type="ECO:0000256" key="4">
    <source>
        <dbReference type="PIRSR" id="PIRSR606689-2"/>
    </source>
</evidence>
<dbReference type="GO" id="GO:0046872">
    <property type="term" value="F:metal ion binding"/>
    <property type="evidence" value="ECO:0007669"/>
    <property type="project" value="UniProtKB-KW"/>
</dbReference>
<feature type="binding site" evidence="3">
    <location>
        <position position="77"/>
    </location>
    <ligand>
        <name>GTP</name>
        <dbReference type="ChEBI" id="CHEBI:37565"/>
    </ligand>
</feature>
<evidence type="ECO:0000256" key="5">
    <source>
        <dbReference type="RuleBase" id="RU003925"/>
    </source>
</evidence>
<keyword evidence="4" id="KW-0460">Magnesium</keyword>
<sequence length="199" mass="22347">MYTLVSGAYKYLTRQDEYTILMLGLDGSGKTTLLERIKHMYIGLPLMDADKIKPTVGVNIGKVHVKRTLLKFMDLGGARELQGIWESYYGDGHALLFVIDSVDEERLGEAKQTLLRLMKDRELEGIPMLVLANKQDTQDAGSLVHVKEVVNTLADCMDARDVRVMDASGKEGHGVKAAIDWLYSRIIENRQRKPPVTNI</sequence>
<keyword evidence="6" id="KW-0378">Hydrolase</keyword>
<keyword evidence="2 3" id="KW-0342">GTP-binding</keyword>
<dbReference type="GeneID" id="63806082"/>
<evidence type="ECO:0000313" key="6">
    <source>
        <dbReference type="EMBL" id="ORX74765.1"/>
    </source>
</evidence>
<dbReference type="InterPro" id="IPR027417">
    <property type="entry name" value="P-loop_NTPase"/>
</dbReference>
<dbReference type="InterPro" id="IPR024156">
    <property type="entry name" value="Small_GTPase_ARF"/>
</dbReference>
<dbReference type="GO" id="GO:0003924">
    <property type="term" value="F:GTPase activity"/>
    <property type="evidence" value="ECO:0007669"/>
    <property type="project" value="InterPro"/>
</dbReference>
<accession>A0A1Y1WN17</accession>
<evidence type="ECO:0000256" key="1">
    <source>
        <dbReference type="ARBA" id="ARBA00022741"/>
    </source>
</evidence>
<dbReference type="EMBL" id="MCFD01000001">
    <property type="protein sequence ID" value="ORX74765.1"/>
    <property type="molecule type" value="Genomic_DNA"/>
</dbReference>
<feature type="binding site" evidence="3">
    <location>
        <begin position="24"/>
        <end position="31"/>
    </location>
    <ligand>
        <name>GTP</name>
        <dbReference type="ChEBI" id="CHEBI:37565"/>
    </ligand>
</feature>
<dbReference type="GO" id="GO:0043001">
    <property type="term" value="P:Golgi to plasma membrane protein transport"/>
    <property type="evidence" value="ECO:0007669"/>
    <property type="project" value="TreeGrafter"/>
</dbReference>
<dbReference type="STRING" id="61395.A0A1Y1WN17"/>
<dbReference type="NCBIfam" id="TIGR00231">
    <property type="entry name" value="small_GTP"/>
    <property type="match status" value="1"/>
</dbReference>
<keyword evidence="4" id="KW-0479">Metal-binding</keyword>
<feature type="binding site" evidence="3">
    <location>
        <begin position="133"/>
        <end position="136"/>
    </location>
    <ligand>
        <name>GTP</name>
        <dbReference type="ChEBI" id="CHEBI:37565"/>
    </ligand>
</feature>
<protein>
    <submittedName>
        <fullName evidence="6">p-loop containing nucleoside triphosphate hydrolase protein</fullName>
    </submittedName>
</protein>
<dbReference type="SMART" id="SM00177">
    <property type="entry name" value="ARF"/>
    <property type="match status" value="1"/>
</dbReference>
<dbReference type="GO" id="GO:0034067">
    <property type="term" value="P:protein localization to Golgi apparatus"/>
    <property type="evidence" value="ECO:0007669"/>
    <property type="project" value="TreeGrafter"/>
</dbReference>
<dbReference type="PROSITE" id="PS51419">
    <property type="entry name" value="RAB"/>
    <property type="match status" value="1"/>
</dbReference>
<dbReference type="PANTHER" id="PTHR45909">
    <property type="entry name" value="ADP-RIBOSYLATION FACTOR-RELATED PROTEIN 1"/>
    <property type="match status" value="1"/>
</dbReference>
<gene>
    <name evidence="6" type="ORF">DL89DRAFT_277255</name>
</gene>
<dbReference type="GO" id="GO:0005525">
    <property type="term" value="F:GTP binding"/>
    <property type="evidence" value="ECO:0007669"/>
    <property type="project" value="UniProtKB-KW"/>
</dbReference>
<proteinExistence type="inferred from homology"/>
<dbReference type="RefSeq" id="XP_040747976.1">
    <property type="nucleotide sequence ID" value="XM_040889434.1"/>
</dbReference>
<dbReference type="PANTHER" id="PTHR45909:SF1">
    <property type="entry name" value="ADP-RIBOSYLATION FACTOR-RELATED PROTEIN 1"/>
    <property type="match status" value="1"/>
</dbReference>
<dbReference type="PROSITE" id="PS51417">
    <property type="entry name" value="ARF"/>
    <property type="match status" value="1"/>
</dbReference>
<evidence type="ECO:0000256" key="3">
    <source>
        <dbReference type="PIRSR" id="PIRSR606689-1"/>
    </source>
</evidence>
<dbReference type="Pfam" id="PF00025">
    <property type="entry name" value="Arf"/>
    <property type="match status" value="1"/>
</dbReference>
<dbReference type="InterPro" id="IPR005225">
    <property type="entry name" value="Small_GTP-bd"/>
</dbReference>
<dbReference type="AlphaFoldDB" id="A0A1Y1WN17"/>
<keyword evidence="1 3" id="KW-0547">Nucleotide-binding</keyword>
<dbReference type="GO" id="GO:0006886">
    <property type="term" value="P:intracellular protein transport"/>
    <property type="evidence" value="ECO:0007669"/>
    <property type="project" value="TreeGrafter"/>
</dbReference>
<dbReference type="OrthoDB" id="414781at2759"/>
<evidence type="ECO:0000256" key="2">
    <source>
        <dbReference type="ARBA" id="ARBA00023134"/>
    </source>
</evidence>
<dbReference type="Proteomes" id="UP000193922">
    <property type="component" value="Unassembled WGS sequence"/>
</dbReference>
<organism evidence="6 7">
    <name type="scientific">Linderina pennispora</name>
    <dbReference type="NCBI Taxonomy" id="61395"/>
    <lineage>
        <taxon>Eukaryota</taxon>
        <taxon>Fungi</taxon>
        <taxon>Fungi incertae sedis</taxon>
        <taxon>Zoopagomycota</taxon>
        <taxon>Kickxellomycotina</taxon>
        <taxon>Kickxellomycetes</taxon>
        <taxon>Kickxellales</taxon>
        <taxon>Kickxellaceae</taxon>
        <taxon>Linderina</taxon>
    </lineage>
</organism>